<dbReference type="RefSeq" id="WP_273000540.1">
    <property type="nucleotide sequence ID" value="NZ_PEBV01000034.1"/>
</dbReference>
<dbReference type="Proteomes" id="UP000244180">
    <property type="component" value="Unassembled WGS sequence"/>
</dbReference>
<name>A0A2T5G6S1_HYDSH</name>
<dbReference type="InterPro" id="IPR006138">
    <property type="entry name" value="NADH_UQ_OxRdtase_20Kd_su"/>
</dbReference>
<dbReference type="SUPFAM" id="SSF56770">
    <property type="entry name" value="HydA/Nqo6-like"/>
    <property type="match status" value="1"/>
</dbReference>
<dbReference type="PANTHER" id="PTHR42989">
    <property type="entry name" value="HYDROGENASE-4 COMPONENT I"/>
    <property type="match status" value="1"/>
</dbReference>
<evidence type="ECO:0000313" key="8">
    <source>
        <dbReference type="EMBL" id="PTQ51874.1"/>
    </source>
</evidence>
<keyword evidence="5" id="KW-0408">Iron</keyword>
<gene>
    <name evidence="8" type="ORF">HSCHL_0993</name>
</gene>
<dbReference type="NCBIfam" id="NF005012">
    <property type="entry name" value="PRK06411.1"/>
    <property type="match status" value="1"/>
</dbReference>
<keyword evidence="3" id="KW-0004">4Fe-4S</keyword>
<comment type="similarity">
    <text evidence="2">Belongs to the complex I 20 kDa subunit family.</text>
</comment>
<evidence type="ECO:0000256" key="6">
    <source>
        <dbReference type="ARBA" id="ARBA00023014"/>
    </source>
</evidence>
<accession>A0A2T5G6S1</accession>
<comment type="caution">
    <text evidence="8">The sequence shown here is derived from an EMBL/GenBank/DDBJ whole genome shotgun (WGS) entry which is preliminary data.</text>
</comment>
<dbReference type="EMBL" id="PEBV01000034">
    <property type="protein sequence ID" value="PTQ51874.1"/>
    <property type="molecule type" value="Genomic_DNA"/>
</dbReference>
<dbReference type="InterPro" id="IPR052375">
    <property type="entry name" value="Complex_I_20kDa-like"/>
</dbReference>
<evidence type="ECO:0000256" key="3">
    <source>
        <dbReference type="ARBA" id="ARBA00022485"/>
    </source>
</evidence>
<dbReference type="GO" id="GO:0048038">
    <property type="term" value="F:quinone binding"/>
    <property type="evidence" value="ECO:0007669"/>
    <property type="project" value="InterPro"/>
</dbReference>
<dbReference type="GO" id="GO:0046872">
    <property type="term" value="F:metal ion binding"/>
    <property type="evidence" value="ECO:0007669"/>
    <property type="project" value="UniProtKB-KW"/>
</dbReference>
<keyword evidence="6" id="KW-0411">Iron-sulfur</keyword>
<protein>
    <submittedName>
        <fullName evidence="8">Formate hydrogenlyase subunit 7</fullName>
    </submittedName>
</protein>
<dbReference type="GO" id="GO:0051539">
    <property type="term" value="F:4 iron, 4 sulfur cluster binding"/>
    <property type="evidence" value="ECO:0007669"/>
    <property type="project" value="UniProtKB-KW"/>
</dbReference>
<proteinExistence type="inferred from homology"/>
<dbReference type="Gene3D" id="3.40.50.12280">
    <property type="match status" value="1"/>
</dbReference>
<dbReference type="InterPro" id="IPR006137">
    <property type="entry name" value="NADH_UbQ_OxRdtase-like_20kDa"/>
</dbReference>
<dbReference type="AlphaFoldDB" id="A0A2T5G6S1"/>
<dbReference type="GO" id="GO:0016829">
    <property type="term" value="F:lyase activity"/>
    <property type="evidence" value="ECO:0007669"/>
    <property type="project" value="UniProtKB-KW"/>
</dbReference>
<dbReference type="GO" id="GO:0008137">
    <property type="term" value="F:NADH dehydrogenase (ubiquinone) activity"/>
    <property type="evidence" value="ECO:0007669"/>
    <property type="project" value="InterPro"/>
</dbReference>
<evidence type="ECO:0000256" key="1">
    <source>
        <dbReference type="ARBA" id="ARBA00001966"/>
    </source>
</evidence>
<reference evidence="8 9" key="1">
    <citation type="submission" date="2017-08" db="EMBL/GenBank/DDBJ databases">
        <title>Burning lignite coal seam in the remote Altai Mountains harbors a hydrogen-driven thermophilic microbial community.</title>
        <authorList>
            <person name="Kadnikov V.V."/>
            <person name="Mardanov A.V."/>
            <person name="Ivasenko D."/>
            <person name="Beletsky A.V."/>
            <person name="Karnachuk O.V."/>
            <person name="Ravin N.V."/>
        </authorList>
    </citation>
    <scope>NUCLEOTIDE SEQUENCE [LARGE SCALE GENOMIC DNA]</scope>
    <source>
        <strain evidence="8">AL33</strain>
    </source>
</reference>
<evidence type="ECO:0000256" key="2">
    <source>
        <dbReference type="ARBA" id="ARBA00009173"/>
    </source>
</evidence>
<keyword evidence="4" id="KW-0479">Metal-binding</keyword>
<evidence type="ECO:0000259" key="7">
    <source>
        <dbReference type="Pfam" id="PF01058"/>
    </source>
</evidence>
<evidence type="ECO:0000256" key="4">
    <source>
        <dbReference type="ARBA" id="ARBA00022723"/>
    </source>
</evidence>
<evidence type="ECO:0000256" key="5">
    <source>
        <dbReference type="ARBA" id="ARBA00023004"/>
    </source>
</evidence>
<comment type="cofactor">
    <cofactor evidence="1">
        <name>[4Fe-4S] cluster</name>
        <dbReference type="ChEBI" id="CHEBI:49883"/>
    </cofactor>
</comment>
<sequence length="257" mass="28687">MAKEVSIADLKAKLKNVIKRSVYLFRVDCGGCNGCEIEIFGAITPVFDAERFGIKVVSTPRHADILLFTGAMTRAMRLPAIRAYEAAPDPKIVVSYGACAISGGIFHDCYSVWRGTETAFPVDVYIPGCPPTPAATIHGLAMALDLLEQKIKGEQFVETEVTHVTPKYEGVDPDLARAIAREARRLSGYHQGRRIAEQYLQFVKEGDPLTVDQKIKEFIKQEKDPRLAEIILSLHKLYMERVGQYARQQYAKQSKVL</sequence>
<keyword evidence="8" id="KW-0456">Lyase</keyword>
<dbReference type="PROSITE" id="PS01150">
    <property type="entry name" value="COMPLEX1_20K"/>
    <property type="match status" value="1"/>
</dbReference>
<dbReference type="Pfam" id="PF01058">
    <property type="entry name" value="Oxidored_q6"/>
    <property type="match status" value="1"/>
</dbReference>
<evidence type="ECO:0000313" key="9">
    <source>
        <dbReference type="Proteomes" id="UP000244180"/>
    </source>
</evidence>
<feature type="domain" description="NADH:ubiquinone oxidoreductase-like 20kDa subunit" evidence="7">
    <location>
        <begin position="32"/>
        <end position="142"/>
    </location>
</feature>
<dbReference type="PANTHER" id="PTHR42989:SF1">
    <property type="entry name" value="FORMATE HYDROGENLYASE SUBUNIT 7-RELATED"/>
    <property type="match status" value="1"/>
</dbReference>
<organism evidence="8 9">
    <name type="scientific">Hydrogenibacillus schlegelii</name>
    <name type="common">Bacillus schlegelii</name>
    <dbReference type="NCBI Taxonomy" id="1484"/>
    <lineage>
        <taxon>Bacteria</taxon>
        <taxon>Bacillati</taxon>
        <taxon>Bacillota</taxon>
        <taxon>Bacilli</taxon>
        <taxon>Bacillales</taxon>
        <taxon>Bacillales Family X. Incertae Sedis</taxon>
        <taxon>Hydrogenibacillus</taxon>
    </lineage>
</organism>